<comment type="caution">
    <text evidence="3">The sequence shown here is derived from an EMBL/GenBank/DDBJ whole genome shotgun (WGS) entry which is preliminary data.</text>
</comment>
<dbReference type="AlphaFoldDB" id="A0A433N003"/>
<evidence type="ECO:0000256" key="2">
    <source>
        <dbReference type="SAM" id="Phobius"/>
    </source>
</evidence>
<keyword evidence="2" id="KW-1133">Transmembrane helix</keyword>
<evidence type="ECO:0008006" key="5">
    <source>
        <dbReference type="Google" id="ProtNLM"/>
    </source>
</evidence>
<evidence type="ECO:0000313" key="3">
    <source>
        <dbReference type="EMBL" id="RUR74182.1"/>
    </source>
</evidence>
<dbReference type="Proteomes" id="UP000268857">
    <property type="component" value="Unassembled WGS sequence"/>
</dbReference>
<dbReference type="RefSeq" id="WP_016875110.1">
    <property type="nucleotide sequence ID" value="NZ_AJLN01000107.1"/>
</dbReference>
<proteinExistence type="predicted"/>
<keyword evidence="2" id="KW-0472">Membrane</keyword>
<name>A0A433N003_CHLFR</name>
<dbReference type="EMBL" id="RSCJ01000030">
    <property type="protein sequence ID" value="RUR74182.1"/>
    <property type="molecule type" value="Genomic_DNA"/>
</dbReference>
<evidence type="ECO:0000313" key="4">
    <source>
        <dbReference type="Proteomes" id="UP000268857"/>
    </source>
</evidence>
<keyword evidence="2" id="KW-0812">Transmembrane</keyword>
<feature type="transmembrane region" description="Helical" evidence="2">
    <location>
        <begin position="60"/>
        <end position="77"/>
    </location>
</feature>
<protein>
    <recommendedName>
        <fullName evidence="5">DUF3040 domain-containing protein</fullName>
    </recommendedName>
</protein>
<accession>A0A433N003</accession>
<gene>
    <name evidence="3" type="ORF">PCC6912_52830</name>
</gene>
<feature type="coiled-coil region" evidence="1">
    <location>
        <begin position="1"/>
        <end position="40"/>
    </location>
</feature>
<feature type="transmembrane region" description="Helical" evidence="2">
    <location>
        <begin position="83"/>
        <end position="101"/>
    </location>
</feature>
<dbReference type="OrthoDB" id="495492at2"/>
<keyword evidence="4" id="KW-1185">Reference proteome</keyword>
<evidence type="ECO:0000256" key="1">
    <source>
        <dbReference type="SAM" id="Coils"/>
    </source>
</evidence>
<keyword evidence="1" id="KW-0175">Coiled coil</keyword>
<organism evidence="3 4">
    <name type="scientific">Chlorogloeopsis fritschii PCC 6912</name>
    <dbReference type="NCBI Taxonomy" id="211165"/>
    <lineage>
        <taxon>Bacteria</taxon>
        <taxon>Bacillati</taxon>
        <taxon>Cyanobacteriota</taxon>
        <taxon>Cyanophyceae</taxon>
        <taxon>Nostocales</taxon>
        <taxon>Chlorogloeopsidaceae</taxon>
        <taxon>Chlorogloeopsis</taxon>
    </lineage>
</organism>
<reference evidence="3 4" key="1">
    <citation type="journal article" date="2019" name="Genome Biol. Evol.">
        <title>Day and night: Metabolic profiles and evolutionary relationships of six axenic non-marine cyanobacteria.</title>
        <authorList>
            <person name="Will S.E."/>
            <person name="Henke P."/>
            <person name="Boedeker C."/>
            <person name="Huang S."/>
            <person name="Brinkmann H."/>
            <person name="Rohde M."/>
            <person name="Jarek M."/>
            <person name="Friedl T."/>
            <person name="Seufert S."/>
            <person name="Schumacher M."/>
            <person name="Overmann J."/>
            <person name="Neumann-Schaal M."/>
            <person name="Petersen J."/>
        </authorList>
    </citation>
    <scope>NUCLEOTIDE SEQUENCE [LARGE SCALE GENOMIC DNA]</scope>
    <source>
        <strain evidence="3 4">PCC 6912</strain>
    </source>
</reference>
<sequence length="105" mass="11980">MESEEDKYKHLQRIEHQLRQKETEQRLQELEAEIHAKDINVYKPIKDKPEASGKLRQTQVILGLKLFAFAIVTIAAVKIASVLAGVIIVGTIGFVAYKLFFTEKK</sequence>